<dbReference type="EMBL" id="CP000774">
    <property type="protein sequence ID" value="ABS63177.1"/>
    <property type="molecule type" value="Genomic_DNA"/>
</dbReference>
<dbReference type="InterPro" id="IPR007730">
    <property type="entry name" value="SPOR-like_dom"/>
</dbReference>
<dbReference type="STRING" id="402881.Plav_1558"/>
<reference evidence="2 3" key="1">
    <citation type="journal article" date="2011" name="Stand. Genomic Sci.">
        <title>Complete genome sequence of Parvibaculum lavamentivorans type strain (DS-1(T)).</title>
        <authorList>
            <person name="Schleheck D."/>
            <person name="Weiss M."/>
            <person name="Pitluck S."/>
            <person name="Bruce D."/>
            <person name="Land M.L."/>
            <person name="Han S."/>
            <person name="Saunders E."/>
            <person name="Tapia R."/>
            <person name="Detter C."/>
            <person name="Brettin T."/>
            <person name="Han J."/>
            <person name="Woyke T."/>
            <person name="Goodwin L."/>
            <person name="Pennacchio L."/>
            <person name="Nolan M."/>
            <person name="Cook A.M."/>
            <person name="Kjelleberg S."/>
            <person name="Thomas T."/>
        </authorList>
    </citation>
    <scope>NUCLEOTIDE SEQUENCE [LARGE SCALE GENOMIC DNA]</scope>
    <source>
        <strain evidence="3">DS-1 / DSM 13023 / NCIMB 13966</strain>
    </source>
</reference>
<dbReference type="PROSITE" id="PS51724">
    <property type="entry name" value="SPOR"/>
    <property type="match status" value="1"/>
</dbReference>
<name>A7HTE4_PARL1</name>
<dbReference type="eggNOG" id="COG3087">
    <property type="taxonomic scope" value="Bacteria"/>
</dbReference>
<evidence type="ECO:0000259" key="1">
    <source>
        <dbReference type="PROSITE" id="PS51724"/>
    </source>
</evidence>
<dbReference type="Pfam" id="PF05036">
    <property type="entry name" value="SPOR"/>
    <property type="match status" value="1"/>
</dbReference>
<accession>A7HTE4</accession>
<evidence type="ECO:0000313" key="3">
    <source>
        <dbReference type="Proteomes" id="UP000006377"/>
    </source>
</evidence>
<dbReference type="KEGG" id="pla:Plav_1558"/>
<sequence>MFDKVQRDRFWLVLGAILIGLFVMQKERGLVEPSQASAYDRGGMTYLVEQTRAIPTVSRTAAKPVARPQVQMASWSDDPYAGLVTGSISATPPKPLVRPGRDSSIRVASLAPVASGSYYVQLGAYSGIDRASRRYFDILGREPDLKGDQRVSIDTAHISGEQVHRVRMGPFASEASARAACARAVVPADECAVVALN</sequence>
<dbReference type="Gene3D" id="3.30.70.1070">
    <property type="entry name" value="Sporulation related repeat"/>
    <property type="match status" value="1"/>
</dbReference>
<dbReference type="RefSeq" id="WP_012110465.1">
    <property type="nucleotide sequence ID" value="NC_009719.1"/>
</dbReference>
<dbReference type="AlphaFoldDB" id="A7HTE4"/>
<organism evidence="2 3">
    <name type="scientific">Parvibaculum lavamentivorans (strain DS-1 / DSM 13023 / NCIMB 13966)</name>
    <dbReference type="NCBI Taxonomy" id="402881"/>
    <lineage>
        <taxon>Bacteria</taxon>
        <taxon>Pseudomonadati</taxon>
        <taxon>Pseudomonadota</taxon>
        <taxon>Alphaproteobacteria</taxon>
        <taxon>Hyphomicrobiales</taxon>
        <taxon>Parvibaculaceae</taxon>
        <taxon>Parvibaculum</taxon>
    </lineage>
</organism>
<gene>
    <name evidence="2" type="ordered locus">Plav_1558</name>
</gene>
<keyword evidence="3" id="KW-1185">Reference proteome</keyword>
<dbReference type="SUPFAM" id="SSF110997">
    <property type="entry name" value="Sporulation related repeat"/>
    <property type="match status" value="1"/>
</dbReference>
<evidence type="ECO:0000313" key="2">
    <source>
        <dbReference type="EMBL" id="ABS63177.1"/>
    </source>
</evidence>
<feature type="domain" description="SPOR" evidence="1">
    <location>
        <begin position="112"/>
        <end position="197"/>
    </location>
</feature>
<dbReference type="Proteomes" id="UP000006377">
    <property type="component" value="Chromosome"/>
</dbReference>
<dbReference type="InterPro" id="IPR036680">
    <property type="entry name" value="SPOR-like_sf"/>
</dbReference>
<proteinExistence type="predicted"/>
<dbReference type="GO" id="GO:0042834">
    <property type="term" value="F:peptidoglycan binding"/>
    <property type="evidence" value="ECO:0007669"/>
    <property type="project" value="InterPro"/>
</dbReference>
<protein>
    <submittedName>
        <fullName evidence="2">Sporulation domain protein</fullName>
    </submittedName>
</protein>
<dbReference type="HOGENOM" id="CLU_1382973_0_0_5"/>